<evidence type="ECO:0000259" key="3">
    <source>
        <dbReference type="Pfam" id="PF08450"/>
    </source>
</evidence>
<accession>A0ABQ2VKA8</accession>
<name>A0ABQ2VKA8_9PSEU</name>
<proteinExistence type="inferred from homology"/>
<dbReference type="Gene3D" id="2.120.10.30">
    <property type="entry name" value="TolB, C-terminal domain"/>
    <property type="match status" value="1"/>
</dbReference>
<organism evidence="4 5">
    <name type="scientific">Lentzea flava</name>
    <dbReference type="NCBI Taxonomy" id="103732"/>
    <lineage>
        <taxon>Bacteria</taxon>
        <taxon>Bacillati</taxon>
        <taxon>Actinomycetota</taxon>
        <taxon>Actinomycetes</taxon>
        <taxon>Pseudonocardiales</taxon>
        <taxon>Pseudonocardiaceae</taxon>
        <taxon>Lentzea</taxon>
    </lineage>
</organism>
<gene>
    <name evidence="4" type="ORF">GCM10010178_92080</name>
</gene>
<dbReference type="PANTHER" id="PTHR47572:SF4">
    <property type="entry name" value="LACTONASE DRP35"/>
    <property type="match status" value="1"/>
</dbReference>
<dbReference type="InterPro" id="IPR011042">
    <property type="entry name" value="6-blade_b-propeller_TolB-like"/>
</dbReference>
<protein>
    <recommendedName>
        <fullName evidence="3">SMP-30/Gluconolactonase/LRE-like region domain-containing protein</fullName>
    </recommendedName>
</protein>
<dbReference type="Proteomes" id="UP000649573">
    <property type="component" value="Unassembled WGS sequence"/>
</dbReference>
<dbReference type="InterPro" id="IPR051262">
    <property type="entry name" value="SMP-30/CGR1_Lactonase"/>
</dbReference>
<evidence type="ECO:0000256" key="1">
    <source>
        <dbReference type="ARBA" id="ARBA00008853"/>
    </source>
</evidence>
<evidence type="ECO:0000313" key="4">
    <source>
        <dbReference type="EMBL" id="GGU88002.1"/>
    </source>
</evidence>
<comment type="similarity">
    <text evidence="1">Belongs to the SMP-30/CGR1 family.</text>
</comment>
<feature type="domain" description="SMP-30/Gluconolactonase/LRE-like region" evidence="3">
    <location>
        <begin position="5"/>
        <end position="199"/>
    </location>
</feature>
<sequence>MAEVPGRPAGLGWLPDGRLLVVSMADRTILRLDLDGLTVHADLSALAAHDLNDMWVNRDGRAYISEMGVDLESFLAANSRAVAERDMGTLAAADVPAAKLFRVDPNGSIADVTADLRFPNGVTVSPDGGLLVVAETLGQRLSVYDLADGRLTDRRTAALGFLPDGISAMDEEGVCLVASPFTNSAERVTLDGQAAGRVRSDEW</sequence>
<dbReference type="PANTHER" id="PTHR47572">
    <property type="entry name" value="LIPOPROTEIN-RELATED"/>
    <property type="match status" value="1"/>
</dbReference>
<evidence type="ECO:0000313" key="5">
    <source>
        <dbReference type="Proteomes" id="UP000649573"/>
    </source>
</evidence>
<comment type="caution">
    <text evidence="4">The sequence shown here is derived from an EMBL/GenBank/DDBJ whole genome shotgun (WGS) entry which is preliminary data.</text>
</comment>
<dbReference type="SUPFAM" id="SSF63829">
    <property type="entry name" value="Calcium-dependent phosphotriesterase"/>
    <property type="match status" value="1"/>
</dbReference>
<dbReference type="RefSeq" id="WP_189260110.1">
    <property type="nucleotide sequence ID" value="NZ_BMRE01000126.1"/>
</dbReference>
<evidence type="ECO:0000256" key="2">
    <source>
        <dbReference type="ARBA" id="ARBA00022801"/>
    </source>
</evidence>
<reference evidence="5" key="1">
    <citation type="journal article" date="2019" name="Int. J. Syst. Evol. Microbiol.">
        <title>The Global Catalogue of Microorganisms (GCM) 10K type strain sequencing project: providing services to taxonomists for standard genome sequencing and annotation.</title>
        <authorList>
            <consortium name="The Broad Institute Genomics Platform"/>
            <consortium name="The Broad Institute Genome Sequencing Center for Infectious Disease"/>
            <person name="Wu L."/>
            <person name="Ma J."/>
        </authorList>
    </citation>
    <scope>NUCLEOTIDE SEQUENCE [LARGE SCALE GENOMIC DNA]</scope>
    <source>
        <strain evidence="5">JCM 3296</strain>
    </source>
</reference>
<keyword evidence="5" id="KW-1185">Reference proteome</keyword>
<dbReference type="InterPro" id="IPR013658">
    <property type="entry name" value="SGL"/>
</dbReference>
<keyword evidence="2" id="KW-0378">Hydrolase</keyword>
<dbReference type="Pfam" id="PF08450">
    <property type="entry name" value="SGL"/>
    <property type="match status" value="1"/>
</dbReference>
<dbReference type="EMBL" id="BMRE01000126">
    <property type="protein sequence ID" value="GGU88002.1"/>
    <property type="molecule type" value="Genomic_DNA"/>
</dbReference>